<keyword evidence="3" id="KW-1185">Reference proteome</keyword>
<protein>
    <submittedName>
        <fullName evidence="2">Uncharacterized protein</fullName>
    </submittedName>
</protein>
<feature type="region of interest" description="Disordered" evidence="1">
    <location>
        <begin position="487"/>
        <end position="507"/>
    </location>
</feature>
<dbReference type="AlphaFoldDB" id="A0AA88UYT2"/>
<organism evidence="2 3">
    <name type="scientific">Escallonia herrerae</name>
    <dbReference type="NCBI Taxonomy" id="1293975"/>
    <lineage>
        <taxon>Eukaryota</taxon>
        <taxon>Viridiplantae</taxon>
        <taxon>Streptophyta</taxon>
        <taxon>Embryophyta</taxon>
        <taxon>Tracheophyta</taxon>
        <taxon>Spermatophyta</taxon>
        <taxon>Magnoliopsida</taxon>
        <taxon>eudicotyledons</taxon>
        <taxon>Gunneridae</taxon>
        <taxon>Pentapetalae</taxon>
        <taxon>asterids</taxon>
        <taxon>campanulids</taxon>
        <taxon>Escalloniales</taxon>
        <taxon>Escalloniaceae</taxon>
        <taxon>Escallonia</taxon>
    </lineage>
</organism>
<comment type="caution">
    <text evidence="2">The sequence shown here is derived from an EMBL/GenBank/DDBJ whole genome shotgun (WGS) entry which is preliminary data.</text>
</comment>
<reference evidence="2" key="1">
    <citation type="submission" date="2022-12" db="EMBL/GenBank/DDBJ databases">
        <title>Draft genome assemblies for two species of Escallonia (Escalloniales).</title>
        <authorList>
            <person name="Chanderbali A."/>
            <person name="Dervinis C."/>
            <person name="Anghel I."/>
            <person name="Soltis D."/>
            <person name="Soltis P."/>
            <person name="Zapata F."/>
        </authorList>
    </citation>
    <scope>NUCLEOTIDE SEQUENCE</scope>
    <source>
        <strain evidence="2">UCBG64.0493</strain>
        <tissue evidence="2">Leaf</tissue>
    </source>
</reference>
<dbReference type="Proteomes" id="UP001188597">
    <property type="component" value="Unassembled WGS sequence"/>
</dbReference>
<dbReference type="EMBL" id="JAVXUP010003729">
    <property type="protein sequence ID" value="KAK2998282.1"/>
    <property type="molecule type" value="Genomic_DNA"/>
</dbReference>
<feature type="compositionally biased region" description="Polar residues" evidence="1">
    <location>
        <begin position="20"/>
        <end position="30"/>
    </location>
</feature>
<dbReference type="PANTHER" id="PTHR47481:SF43">
    <property type="entry name" value="RETROTRANSPOSON COPIA-LIKE N-TERMINAL DOMAIN-CONTAINING PROTEIN"/>
    <property type="match status" value="1"/>
</dbReference>
<accession>A0AA88UYT2</accession>
<feature type="compositionally biased region" description="Polar residues" evidence="1">
    <location>
        <begin position="1"/>
        <end position="11"/>
    </location>
</feature>
<evidence type="ECO:0000256" key="1">
    <source>
        <dbReference type="SAM" id="MobiDB-lite"/>
    </source>
</evidence>
<evidence type="ECO:0000313" key="2">
    <source>
        <dbReference type="EMBL" id="KAK2998282.1"/>
    </source>
</evidence>
<feature type="region of interest" description="Disordered" evidence="1">
    <location>
        <begin position="334"/>
        <end position="397"/>
    </location>
</feature>
<feature type="compositionally biased region" description="Acidic residues" evidence="1">
    <location>
        <begin position="363"/>
        <end position="394"/>
    </location>
</feature>
<dbReference type="PANTHER" id="PTHR47481">
    <property type="match status" value="1"/>
</dbReference>
<sequence>MSATHPTSTLPYISPDFMDNWQSSPSLPTNIPSSQPQPTEPTTIQESASSIQSLLSEPTAPEDISPNPTQPITSSPPAQSAEPISTFPDSIIPSSPPPRQSLRPKQPPAWHREYILSAQVNPPSTVPSSTPGGCDYKRAAMAAIANPVFHERTKHIEIDSHIVREKLQAGMIKPSYVPTRFQLADVFTKALGKDQFETLRNNGKAKREALPADDLEVGRQVRVSQNRQLQLYIELQELKKNDLSISEYLHKAKSLPDELSAAGKPVSPAEFNAIIYRNIGSDYHSIITALNLRQEPVSFYELHGQLVAHEILLKHSLTPTANIVLRGSPPLLPTPPFSSTFRPHTNSQYNNQPNNNYGRHNQDDEEEGKGDEDEGKEEEEVADEDDNQNEEAESDSTSIVELKVNLLSVIIYFSFGYAYIVSMDNRWQLRAQGGRRAQVTSQDSSHVEINRQHNVEVQTDANVATIIDPPNIEDEALEAEMTSHLEGYTNPSQQSKDNMAHVGGSVQ</sequence>
<proteinExistence type="predicted"/>
<dbReference type="CDD" id="cd09272">
    <property type="entry name" value="RNase_HI_RT_Ty1"/>
    <property type="match status" value="1"/>
</dbReference>
<feature type="region of interest" description="Disordered" evidence="1">
    <location>
        <begin position="1"/>
        <end position="107"/>
    </location>
</feature>
<feature type="compositionally biased region" description="Low complexity" evidence="1">
    <location>
        <begin position="337"/>
        <end position="357"/>
    </location>
</feature>
<feature type="compositionally biased region" description="Low complexity" evidence="1">
    <location>
        <begin position="31"/>
        <end position="47"/>
    </location>
</feature>
<gene>
    <name evidence="2" type="ORF">RJ639_023294</name>
</gene>
<evidence type="ECO:0000313" key="3">
    <source>
        <dbReference type="Proteomes" id="UP001188597"/>
    </source>
</evidence>
<feature type="compositionally biased region" description="Low complexity" evidence="1">
    <location>
        <begin position="83"/>
        <end position="93"/>
    </location>
</feature>
<feature type="compositionally biased region" description="Polar residues" evidence="1">
    <location>
        <begin position="66"/>
        <end position="78"/>
    </location>
</feature>
<name>A0AA88UYT2_9ASTE</name>